<gene>
    <name evidence="2" type="ORF">HMPREF0202_00671</name>
</gene>
<feature type="coiled-coil region" evidence="1">
    <location>
        <begin position="153"/>
        <end position="180"/>
    </location>
</feature>
<dbReference type="RefSeq" id="WP_023050217.1">
    <property type="nucleotide sequence ID" value="NZ_CP173066.2"/>
</dbReference>
<dbReference type="Pfam" id="PF02452">
    <property type="entry name" value="PemK_toxin"/>
    <property type="match status" value="1"/>
</dbReference>
<dbReference type="Gene3D" id="2.30.30.110">
    <property type="match status" value="1"/>
</dbReference>
<dbReference type="GO" id="GO:0003677">
    <property type="term" value="F:DNA binding"/>
    <property type="evidence" value="ECO:0007669"/>
    <property type="project" value="InterPro"/>
</dbReference>
<comment type="caution">
    <text evidence="2">The sequence shown here is derived from an EMBL/GenBank/DDBJ whole genome shotgun (WGS) entry which is preliminary data.</text>
</comment>
<evidence type="ECO:0000313" key="3">
    <source>
        <dbReference type="Proteomes" id="UP000017081"/>
    </source>
</evidence>
<evidence type="ECO:0000256" key="1">
    <source>
        <dbReference type="SAM" id="Coils"/>
    </source>
</evidence>
<dbReference type="AlphaFoldDB" id="U7VD41"/>
<reference evidence="2 3" key="1">
    <citation type="submission" date="2013-08" db="EMBL/GenBank/DDBJ databases">
        <authorList>
            <person name="Weinstock G."/>
            <person name="Sodergren E."/>
            <person name="Wylie T."/>
            <person name="Fulton L."/>
            <person name="Fulton R."/>
            <person name="Fronick C."/>
            <person name="O'Laughlin M."/>
            <person name="Godfrey J."/>
            <person name="Miner T."/>
            <person name="Herter B."/>
            <person name="Appelbaum E."/>
            <person name="Cordes M."/>
            <person name="Lek S."/>
            <person name="Wollam A."/>
            <person name="Pepin K.H."/>
            <person name="Palsikar V.B."/>
            <person name="Mitreva M."/>
            <person name="Wilson R.K."/>
        </authorList>
    </citation>
    <scope>NUCLEOTIDE SEQUENCE [LARGE SCALE GENOMIC DNA]</scope>
    <source>
        <strain evidence="2 3">ATCC BAA-474</strain>
    </source>
</reference>
<sequence length="199" mass="23327">MGLYSKGVIEQHIYYVDFDPVQQNEFNGKHMAIVLQKNKDNQTAIVIPLTSSSKGDNKLNLGKIHNLPGDLNKRNSYLVLDQMRTVNYNRFSQFIDKGNYIQVKIDDAFFYKAIESVLLNSIRSMELDNKIDFFIKILNKLKLEKLVNLCYSWKKLEEKQKIYEKEIKELIDLSVNYEEELNQKDIDNGILDLINNLKK</sequence>
<dbReference type="SUPFAM" id="SSF50118">
    <property type="entry name" value="Cell growth inhibitor/plasmid maintenance toxic component"/>
    <property type="match status" value="1"/>
</dbReference>
<dbReference type="EMBL" id="AXZF01000025">
    <property type="protein sequence ID" value="ERT69421.1"/>
    <property type="molecule type" value="Genomic_DNA"/>
</dbReference>
<evidence type="ECO:0000313" key="2">
    <source>
        <dbReference type="EMBL" id="ERT69421.1"/>
    </source>
</evidence>
<dbReference type="InterPro" id="IPR003477">
    <property type="entry name" value="PemK-like"/>
</dbReference>
<organism evidence="2 3">
    <name type="scientific">Cetobacterium somerae ATCC BAA-474</name>
    <dbReference type="NCBI Taxonomy" id="1319815"/>
    <lineage>
        <taxon>Bacteria</taxon>
        <taxon>Fusobacteriati</taxon>
        <taxon>Fusobacteriota</taxon>
        <taxon>Fusobacteriia</taxon>
        <taxon>Fusobacteriales</taxon>
        <taxon>Fusobacteriaceae</taxon>
        <taxon>Cetobacterium</taxon>
    </lineage>
</organism>
<keyword evidence="1" id="KW-0175">Coiled coil</keyword>
<protein>
    <recommendedName>
        <fullName evidence="4">Toxin-antitoxin system, toxin component, MazF family</fullName>
    </recommendedName>
</protein>
<dbReference type="STRING" id="1319815.HMPREF0202_00671"/>
<dbReference type="HOGENOM" id="CLU_1370052_0_0_0"/>
<dbReference type="Proteomes" id="UP000017081">
    <property type="component" value="Unassembled WGS sequence"/>
</dbReference>
<name>U7VD41_9FUSO</name>
<accession>U7VD41</accession>
<dbReference type="InterPro" id="IPR011067">
    <property type="entry name" value="Plasmid_toxin/cell-grow_inhib"/>
</dbReference>
<keyword evidence="3" id="KW-1185">Reference proteome</keyword>
<dbReference type="eggNOG" id="ENOG502ZN3R">
    <property type="taxonomic scope" value="Bacteria"/>
</dbReference>
<evidence type="ECO:0008006" key="4">
    <source>
        <dbReference type="Google" id="ProtNLM"/>
    </source>
</evidence>
<proteinExistence type="predicted"/>